<dbReference type="Proteomes" id="UP000076268">
    <property type="component" value="Unassembled WGS sequence"/>
</dbReference>
<dbReference type="GO" id="GO:0050043">
    <property type="term" value="F:lactate racemase activity"/>
    <property type="evidence" value="ECO:0007669"/>
    <property type="project" value="InterPro"/>
</dbReference>
<dbReference type="Gene3D" id="3.40.50.11440">
    <property type="match status" value="1"/>
</dbReference>
<dbReference type="EMBL" id="LSGP01000017">
    <property type="protein sequence ID" value="KYZ76281.1"/>
    <property type="molecule type" value="Genomic_DNA"/>
</dbReference>
<comment type="caution">
    <text evidence="2">The sequence shown here is derived from an EMBL/GenBank/DDBJ whole genome shotgun (WGS) entry which is preliminary data.</text>
</comment>
<proteinExistence type="predicted"/>
<gene>
    <name evidence="2" type="ORF">AXX12_07525</name>
</gene>
<protein>
    <recommendedName>
        <fullName evidence="1">LarA-like N-terminal domain-containing protein</fullName>
    </recommendedName>
</protein>
<dbReference type="OrthoDB" id="9788398at2"/>
<accession>A0A154BQT1</accession>
<dbReference type="AlphaFoldDB" id="A0A154BQT1"/>
<evidence type="ECO:0000313" key="2">
    <source>
        <dbReference type="EMBL" id="KYZ76281.1"/>
    </source>
</evidence>
<evidence type="ECO:0000313" key="3">
    <source>
        <dbReference type="Proteomes" id="UP000076268"/>
    </source>
</evidence>
<dbReference type="InterPro" id="IPR018657">
    <property type="entry name" value="LarA-like_N"/>
</dbReference>
<sequence length="425" mass="45313">MDILKELLTGIPIPRMVRVRQTFAATRISDVATALRDELNHSGVLSRIKPGMSIAVAVGSRGVAEIPTLTRVTVDAIKAQGGQPFIVPAMGSHGGATAQGQLDVLANLGVTEASAGCPIRSSMEVVEIGRLENGLPVYIDKHAHGADGIVVINRVKPHTAFRGVSESGLVKMVTIGLGKQKGAESCHAYSFRYMGEHLLAMAAHSLSRMPILFGVGTVENAYDQVAKIVAVPAENILAVDRELLVEAKANMPKILFPQFDALIIDQIGKDISGDGMDPNVTGRYPTPYASGGPEIAKMVVLDLTEKSHGNANGMGTADFTTRKLINKVNFPMTYANGLTSTVVGPTHMPTVLESDYDAIRATIKTCNARDLKQARVVRIKNTLQLGDIMISEPLLEQAKTTSGITITGEPEELTFDGEGNLITKL</sequence>
<organism evidence="2 3">
    <name type="scientific">Anaerosporomusa subterranea</name>
    <dbReference type="NCBI Taxonomy" id="1794912"/>
    <lineage>
        <taxon>Bacteria</taxon>
        <taxon>Bacillati</taxon>
        <taxon>Bacillota</taxon>
        <taxon>Negativicutes</taxon>
        <taxon>Acetonemataceae</taxon>
        <taxon>Anaerosporomusa</taxon>
    </lineage>
</organism>
<evidence type="ECO:0000259" key="1">
    <source>
        <dbReference type="Pfam" id="PF09861"/>
    </source>
</evidence>
<name>A0A154BQT1_ANASB</name>
<dbReference type="Pfam" id="PF09861">
    <property type="entry name" value="Lar_N"/>
    <property type="match status" value="1"/>
</dbReference>
<dbReference type="STRING" id="1794912.AXX12_07525"/>
<keyword evidence="3" id="KW-1185">Reference proteome</keyword>
<dbReference type="RefSeq" id="WP_066241466.1">
    <property type="nucleotide sequence ID" value="NZ_LSGP01000017.1"/>
</dbReference>
<reference evidence="2 3" key="1">
    <citation type="submission" date="2016-02" db="EMBL/GenBank/DDBJ databases">
        <title>Anaerosporomusa subterraneum gen. nov., sp. nov., a spore-forming obligate anaerobe isolated from saprolite.</title>
        <authorList>
            <person name="Choi J.K."/>
            <person name="Shah M."/>
            <person name="Yee N."/>
        </authorList>
    </citation>
    <scope>NUCLEOTIDE SEQUENCE [LARGE SCALE GENOMIC DNA]</scope>
    <source>
        <strain evidence="2 3">RU4</strain>
    </source>
</reference>
<feature type="domain" description="LarA-like N-terminal" evidence="1">
    <location>
        <begin position="28"/>
        <end position="189"/>
    </location>
</feature>